<dbReference type="InterPro" id="IPR011050">
    <property type="entry name" value="Pectin_lyase_fold/virulence"/>
</dbReference>
<dbReference type="InterPro" id="IPR051550">
    <property type="entry name" value="SCF-Subunits/Alg-Epimerases"/>
</dbReference>
<protein>
    <recommendedName>
        <fullName evidence="3">Right handed beta helix domain-containing protein</fullName>
    </recommendedName>
</protein>
<dbReference type="InterPro" id="IPR039448">
    <property type="entry name" value="Beta_helix"/>
</dbReference>
<dbReference type="Pfam" id="PF13229">
    <property type="entry name" value="Beta_helix"/>
    <property type="match status" value="1"/>
</dbReference>
<dbReference type="PANTHER" id="PTHR22990:SF15">
    <property type="entry name" value="F-BOX ONLY PROTEIN 10"/>
    <property type="match status" value="1"/>
</dbReference>
<dbReference type="Proteomes" id="UP001519289">
    <property type="component" value="Unassembled WGS sequence"/>
</dbReference>
<dbReference type="Gene3D" id="2.160.20.10">
    <property type="entry name" value="Single-stranded right-handed beta-helix, Pectin lyase-like"/>
    <property type="match status" value="2"/>
</dbReference>
<keyword evidence="1" id="KW-0677">Repeat</keyword>
<gene>
    <name evidence="4" type="ORF">J2Z79_000808</name>
</gene>
<dbReference type="SMART" id="SM00710">
    <property type="entry name" value="PbH1"/>
    <property type="match status" value="7"/>
</dbReference>
<sequence length="327" mass="33721">MNQSAPGDTIRVAGGIYRESVTIGEEKARLAIIGSGAGDTILEGDGTGVGFTISGSSSVTIAGFTVTGFEVGIRVETSDNVIRNVTVTGSAASGIDVPQGGTRNLFFEIASNSNRVDGIVIRSSSNYVINSEFHNNTDDGIDFLGPNNVAIGNVATGNNTGLSTFGDNSVLIGNRFVGNQRALGMTGATGGLVYRNALSRSSENSVTILTVTNALLLGNEVSCSQGQGYRLSISEGLRAVENQVENNGTIGIVVGTERSVVDDNVVKDNAGAGIDAGSTATGNAVRRNQLKRNNPDIATRPPGDTNNVIDENRCKTSVPDGLCACDD</sequence>
<feature type="domain" description="Right handed beta helix" evidence="3">
    <location>
        <begin position="158"/>
        <end position="289"/>
    </location>
</feature>
<evidence type="ECO:0000259" key="3">
    <source>
        <dbReference type="Pfam" id="PF13229"/>
    </source>
</evidence>
<dbReference type="EMBL" id="JAGGLG010000004">
    <property type="protein sequence ID" value="MBP2017425.1"/>
    <property type="molecule type" value="Genomic_DNA"/>
</dbReference>
<accession>A0ABS4JPI2</accession>
<reference evidence="4 5" key="1">
    <citation type="submission" date="2021-03" db="EMBL/GenBank/DDBJ databases">
        <title>Genomic Encyclopedia of Type Strains, Phase IV (KMG-IV): sequencing the most valuable type-strain genomes for metagenomic binning, comparative biology and taxonomic classification.</title>
        <authorList>
            <person name="Goeker M."/>
        </authorList>
    </citation>
    <scope>NUCLEOTIDE SEQUENCE [LARGE SCALE GENOMIC DNA]</scope>
    <source>
        <strain evidence="4 5">DSM 27138</strain>
    </source>
</reference>
<evidence type="ECO:0000256" key="1">
    <source>
        <dbReference type="ARBA" id="ARBA00022737"/>
    </source>
</evidence>
<organism evidence="4 5">
    <name type="scientific">Symbiobacterium terraclitae</name>
    <dbReference type="NCBI Taxonomy" id="557451"/>
    <lineage>
        <taxon>Bacteria</taxon>
        <taxon>Bacillati</taxon>
        <taxon>Bacillota</taxon>
        <taxon>Clostridia</taxon>
        <taxon>Eubacteriales</taxon>
        <taxon>Symbiobacteriaceae</taxon>
        <taxon>Symbiobacterium</taxon>
    </lineage>
</organism>
<proteinExistence type="predicted"/>
<dbReference type="SUPFAM" id="SSF51126">
    <property type="entry name" value="Pectin lyase-like"/>
    <property type="match status" value="1"/>
</dbReference>
<keyword evidence="5" id="KW-1185">Reference proteome</keyword>
<evidence type="ECO:0000256" key="2">
    <source>
        <dbReference type="SAM" id="MobiDB-lite"/>
    </source>
</evidence>
<feature type="region of interest" description="Disordered" evidence="2">
    <location>
        <begin position="288"/>
        <end position="312"/>
    </location>
</feature>
<comment type="caution">
    <text evidence="4">The sequence shown here is derived from an EMBL/GenBank/DDBJ whole genome shotgun (WGS) entry which is preliminary data.</text>
</comment>
<dbReference type="PANTHER" id="PTHR22990">
    <property type="entry name" value="F-BOX ONLY PROTEIN"/>
    <property type="match status" value="1"/>
</dbReference>
<name>A0ABS4JPI2_9FIRM</name>
<evidence type="ECO:0000313" key="5">
    <source>
        <dbReference type="Proteomes" id="UP001519289"/>
    </source>
</evidence>
<dbReference type="RefSeq" id="WP_209465568.1">
    <property type="nucleotide sequence ID" value="NZ_JAGGLG010000004.1"/>
</dbReference>
<dbReference type="InterPro" id="IPR006626">
    <property type="entry name" value="PbH1"/>
</dbReference>
<dbReference type="InterPro" id="IPR012334">
    <property type="entry name" value="Pectin_lyas_fold"/>
</dbReference>
<evidence type="ECO:0000313" key="4">
    <source>
        <dbReference type="EMBL" id="MBP2017425.1"/>
    </source>
</evidence>